<evidence type="ECO:0000256" key="1">
    <source>
        <dbReference type="ARBA" id="ARBA00004141"/>
    </source>
</evidence>
<dbReference type="Pfam" id="PF04932">
    <property type="entry name" value="Wzy_C"/>
    <property type="match status" value="1"/>
</dbReference>
<dbReference type="InterPro" id="IPR051533">
    <property type="entry name" value="WaaL-like"/>
</dbReference>
<feature type="transmembrane region" description="Helical" evidence="5">
    <location>
        <begin position="238"/>
        <end position="257"/>
    </location>
</feature>
<feature type="transmembrane region" description="Helical" evidence="5">
    <location>
        <begin position="355"/>
        <end position="375"/>
    </location>
</feature>
<feature type="transmembrane region" description="Helical" evidence="5">
    <location>
        <begin position="88"/>
        <end position="107"/>
    </location>
</feature>
<dbReference type="RefSeq" id="WP_085124524.1">
    <property type="nucleotide sequence ID" value="NZ_FWZX01000019.1"/>
</dbReference>
<proteinExistence type="predicted"/>
<sequence>MPRRLLFASRLDEAALAALALCFPGLAVLLPLGVVPLVLVVTLAAVAAELLSGVPLSRPPRSIVLAGLAFAAWALLSAAWAIDPPWSLEIWARIVPTVAAGGFLLLHAARQPPERRRRLAGWLLAGFALAVAIMAVEGLTDRSINLFLARLVDQAPEGGYKLNRLNRGATALAILAWPAAGALAARLPARLRRGVLLLPLATTLLLFGYASDSAILGCAAGVVAALLALPWPRPTRRTILVGLALALLVMPLVAKGLSDLGLSSDPQLPFSFRHRVFIWNFTAEETARRPLHGWGLDASRELAKGAPRFDATHGALPLHPHNAALQVWVELGAVGLLLGGALLLLVLARMRRGPPLAAALDAGMVVSFLTIGLGAFGIWQYHWLVVPLTAAALMHMTAGQEIGAQPRRDPETSES</sequence>
<dbReference type="InterPro" id="IPR007016">
    <property type="entry name" value="O-antigen_ligase-rel_domated"/>
</dbReference>
<dbReference type="PANTHER" id="PTHR37422:SF13">
    <property type="entry name" value="LIPOPOLYSACCHARIDE BIOSYNTHESIS PROTEIN PA4999-RELATED"/>
    <property type="match status" value="1"/>
</dbReference>
<feature type="domain" description="O-antigen ligase-related" evidence="6">
    <location>
        <begin position="201"/>
        <end position="338"/>
    </location>
</feature>
<keyword evidence="8" id="KW-1185">Reference proteome</keyword>
<feature type="transmembrane region" description="Helical" evidence="5">
    <location>
        <begin position="119"/>
        <end position="136"/>
    </location>
</feature>
<feature type="transmembrane region" description="Helical" evidence="5">
    <location>
        <begin position="63"/>
        <end position="82"/>
    </location>
</feature>
<dbReference type="AlphaFoldDB" id="A0A1Y6CAJ0"/>
<dbReference type="PANTHER" id="PTHR37422">
    <property type="entry name" value="TEICHURONIC ACID BIOSYNTHESIS PROTEIN TUAE"/>
    <property type="match status" value="1"/>
</dbReference>
<evidence type="ECO:0000256" key="2">
    <source>
        <dbReference type="ARBA" id="ARBA00022692"/>
    </source>
</evidence>
<keyword evidence="3 5" id="KW-1133">Transmembrane helix</keyword>
<feature type="transmembrane region" description="Helical" evidence="5">
    <location>
        <begin position="327"/>
        <end position="348"/>
    </location>
</feature>
<evidence type="ECO:0000256" key="3">
    <source>
        <dbReference type="ARBA" id="ARBA00022989"/>
    </source>
</evidence>
<evidence type="ECO:0000313" key="7">
    <source>
        <dbReference type="EMBL" id="SMF53406.1"/>
    </source>
</evidence>
<gene>
    <name evidence="7" type="ORF">SAMN05428998_11924</name>
</gene>
<protein>
    <submittedName>
        <fullName evidence="7">O-antigen ligase</fullName>
    </submittedName>
</protein>
<feature type="transmembrane region" description="Helical" evidence="5">
    <location>
        <begin position="37"/>
        <end position="56"/>
    </location>
</feature>
<accession>A0A1Y6CAJ0</accession>
<keyword evidence="2 5" id="KW-0812">Transmembrane</keyword>
<evidence type="ECO:0000313" key="8">
    <source>
        <dbReference type="Proteomes" id="UP000192917"/>
    </source>
</evidence>
<dbReference type="GO" id="GO:0016020">
    <property type="term" value="C:membrane"/>
    <property type="evidence" value="ECO:0007669"/>
    <property type="project" value="UniProtKB-SubCell"/>
</dbReference>
<evidence type="ECO:0000259" key="6">
    <source>
        <dbReference type="Pfam" id="PF04932"/>
    </source>
</evidence>
<keyword evidence="7" id="KW-0436">Ligase</keyword>
<dbReference type="GO" id="GO:0016874">
    <property type="term" value="F:ligase activity"/>
    <property type="evidence" value="ECO:0007669"/>
    <property type="project" value="UniProtKB-KW"/>
</dbReference>
<organism evidence="7 8">
    <name type="scientific">Tistlia consotensis USBA 355</name>
    <dbReference type="NCBI Taxonomy" id="560819"/>
    <lineage>
        <taxon>Bacteria</taxon>
        <taxon>Pseudomonadati</taxon>
        <taxon>Pseudomonadota</taxon>
        <taxon>Alphaproteobacteria</taxon>
        <taxon>Rhodospirillales</taxon>
        <taxon>Rhodovibrionaceae</taxon>
        <taxon>Tistlia</taxon>
    </lineage>
</organism>
<feature type="transmembrane region" description="Helical" evidence="5">
    <location>
        <begin position="165"/>
        <end position="184"/>
    </location>
</feature>
<name>A0A1Y6CAJ0_9PROT</name>
<dbReference type="Proteomes" id="UP000192917">
    <property type="component" value="Unassembled WGS sequence"/>
</dbReference>
<evidence type="ECO:0000256" key="4">
    <source>
        <dbReference type="ARBA" id="ARBA00023136"/>
    </source>
</evidence>
<feature type="transmembrane region" description="Helical" evidence="5">
    <location>
        <begin position="214"/>
        <end position="231"/>
    </location>
</feature>
<reference evidence="7 8" key="1">
    <citation type="submission" date="2017-04" db="EMBL/GenBank/DDBJ databases">
        <authorList>
            <person name="Afonso C.L."/>
            <person name="Miller P.J."/>
            <person name="Scott M.A."/>
            <person name="Spackman E."/>
            <person name="Goraichik I."/>
            <person name="Dimitrov K.M."/>
            <person name="Suarez D.L."/>
            <person name="Swayne D.E."/>
        </authorList>
    </citation>
    <scope>NUCLEOTIDE SEQUENCE [LARGE SCALE GENOMIC DNA]</scope>
    <source>
        <strain evidence="7 8">USBA 355</strain>
    </source>
</reference>
<dbReference type="STRING" id="560819.SAMN05428998_11924"/>
<dbReference type="EMBL" id="FWZX01000019">
    <property type="protein sequence ID" value="SMF53406.1"/>
    <property type="molecule type" value="Genomic_DNA"/>
</dbReference>
<feature type="transmembrane region" description="Helical" evidence="5">
    <location>
        <begin position="191"/>
        <end position="208"/>
    </location>
</feature>
<comment type="subcellular location">
    <subcellularLocation>
        <location evidence="1">Membrane</location>
        <topology evidence="1">Multi-pass membrane protein</topology>
    </subcellularLocation>
</comment>
<evidence type="ECO:0000256" key="5">
    <source>
        <dbReference type="SAM" id="Phobius"/>
    </source>
</evidence>
<keyword evidence="4 5" id="KW-0472">Membrane</keyword>